<evidence type="ECO:0000313" key="3">
    <source>
        <dbReference type="Proteomes" id="UP000032180"/>
    </source>
</evidence>
<evidence type="ECO:0000259" key="1">
    <source>
        <dbReference type="Pfam" id="PF00646"/>
    </source>
</evidence>
<name>A0A0D9X5U5_9ORYZ</name>
<dbReference type="Proteomes" id="UP000032180">
    <property type="component" value="Chromosome 8"/>
</dbReference>
<protein>
    <recommendedName>
        <fullName evidence="1">F-box domain-containing protein</fullName>
    </recommendedName>
</protein>
<organism evidence="2 3">
    <name type="scientific">Leersia perrieri</name>
    <dbReference type="NCBI Taxonomy" id="77586"/>
    <lineage>
        <taxon>Eukaryota</taxon>
        <taxon>Viridiplantae</taxon>
        <taxon>Streptophyta</taxon>
        <taxon>Embryophyta</taxon>
        <taxon>Tracheophyta</taxon>
        <taxon>Spermatophyta</taxon>
        <taxon>Magnoliopsida</taxon>
        <taxon>Liliopsida</taxon>
        <taxon>Poales</taxon>
        <taxon>Poaceae</taxon>
        <taxon>BOP clade</taxon>
        <taxon>Oryzoideae</taxon>
        <taxon>Oryzeae</taxon>
        <taxon>Oryzinae</taxon>
        <taxon>Leersia</taxon>
    </lineage>
</organism>
<sequence length="61" mass="7286">MPCLKRWCMEEAVVEEDRLMSLPPEILDIILVRVPFKPLARTCCLSGTWRHRWESVRFLDI</sequence>
<reference evidence="2" key="3">
    <citation type="submission" date="2015-04" db="UniProtKB">
        <authorList>
            <consortium name="EnsemblPlants"/>
        </authorList>
    </citation>
    <scope>IDENTIFICATION</scope>
</reference>
<accession>A0A0D9X5U5</accession>
<feature type="domain" description="F-box" evidence="1">
    <location>
        <begin position="20"/>
        <end position="59"/>
    </location>
</feature>
<keyword evidence="3" id="KW-1185">Reference proteome</keyword>
<dbReference type="InterPro" id="IPR036047">
    <property type="entry name" value="F-box-like_dom_sf"/>
</dbReference>
<reference evidence="2 3" key="1">
    <citation type="submission" date="2012-08" db="EMBL/GenBank/DDBJ databases">
        <title>Oryza genome evolution.</title>
        <authorList>
            <person name="Wing R.A."/>
        </authorList>
    </citation>
    <scope>NUCLEOTIDE SEQUENCE</scope>
</reference>
<dbReference type="Gramene" id="LPERR08G06810.1">
    <property type="protein sequence ID" value="LPERR08G06810.1"/>
    <property type="gene ID" value="LPERR08G06810"/>
</dbReference>
<dbReference type="SUPFAM" id="SSF81383">
    <property type="entry name" value="F-box domain"/>
    <property type="match status" value="1"/>
</dbReference>
<dbReference type="EnsemblPlants" id="LPERR08G06810.1">
    <property type="protein sequence ID" value="LPERR08G06810.1"/>
    <property type="gene ID" value="LPERR08G06810"/>
</dbReference>
<dbReference type="InterPro" id="IPR001810">
    <property type="entry name" value="F-box_dom"/>
</dbReference>
<evidence type="ECO:0000313" key="2">
    <source>
        <dbReference type="EnsemblPlants" id="LPERR08G06810.1"/>
    </source>
</evidence>
<reference evidence="3" key="2">
    <citation type="submission" date="2013-12" db="EMBL/GenBank/DDBJ databases">
        <authorList>
            <person name="Yu Y."/>
            <person name="Lee S."/>
            <person name="de Baynast K."/>
            <person name="Wissotski M."/>
            <person name="Liu L."/>
            <person name="Talag J."/>
            <person name="Goicoechea J."/>
            <person name="Angelova A."/>
            <person name="Jetty R."/>
            <person name="Kudrna D."/>
            <person name="Golser W."/>
            <person name="Rivera L."/>
            <person name="Zhang J."/>
            <person name="Wing R."/>
        </authorList>
    </citation>
    <scope>NUCLEOTIDE SEQUENCE</scope>
</reference>
<dbReference type="HOGENOM" id="CLU_2925947_0_0_1"/>
<proteinExistence type="predicted"/>
<dbReference type="STRING" id="77586.A0A0D9X5U5"/>
<dbReference type="Pfam" id="PF00646">
    <property type="entry name" value="F-box"/>
    <property type="match status" value="1"/>
</dbReference>
<dbReference type="AlphaFoldDB" id="A0A0D9X5U5"/>